<reference evidence="2" key="1">
    <citation type="journal article" date="2019" name="Sci. Rep.">
        <title>Draft genome of Tanacetum cinerariifolium, the natural source of mosquito coil.</title>
        <authorList>
            <person name="Yamashiro T."/>
            <person name="Shiraishi A."/>
            <person name="Satake H."/>
            <person name="Nakayama K."/>
        </authorList>
    </citation>
    <scope>NUCLEOTIDE SEQUENCE</scope>
</reference>
<gene>
    <name evidence="2" type="ORF">Tci_601310</name>
</gene>
<name>A0A699JG48_TANCI</name>
<dbReference type="AlphaFoldDB" id="A0A699JG48"/>
<evidence type="ECO:0000256" key="1">
    <source>
        <dbReference type="SAM" id="MobiDB-lite"/>
    </source>
</evidence>
<sequence length="80" mass="8834">MYLINGSNKDVQPFCLNAGDDDVVTTVDAPSEHPPAQAPAPASHITTTFGKREDKKAERESLRMRDEGMMKLMKGVARFI</sequence>
<feature type="region of interest" description="Disordered" evidence="1">
    <location>
        <begin position="29"/>
        <end position="61"/>
    </location>
</feature>
<protein>
    <submittedName>
        <fullName evidence="2">Uncharacterized protein</fullName>
    </submittedName>
</protein>
<evidence type="ECO:0000313" key="2">
    <source>
        <dbReference type="EMBL" id="GFA29338.1"/>
    </source>
</evidence>
<organism evidence="2">
    <name type="scientific">Tanacetum cinerariifolium</name>
    <name type="common">Dalmatian daisy</name>
    <name type="synonym">Chrysanthemum cinerariifolium</name>
    <dbReference type="NCBI Taxonomy" id="118510"/>
    <lineage>
        <taxon>Eukaryota</taxon>
        <taxon>Viridiplantae</taxon>
        <taxon>Streptophyta</taxon>
        <taxon>Embryophyta</taxon>
        <taxon>Tracheophyta</taxon>
        <taxon>Spermatophyta</taxon>
        <taxon>Magnoliopsida</taxon>
        <taxon>eudicotyledons</taxon>
        <taxon>Gunneridae</taxon>
        <taxon>Pentapetalae</taxon>
        <taxon>asterids</taxon>
        <taxon>campanulids</taxon>
        <taxon>Asterales</taxon>
        <taxon>Asteraceae</taxon>
        <taxon>Asteroideae</taxon>
        <taxon>Anthemideae</taxon>
        <taxon>Anthemidinae</taxon>
        <taxon>Tanacetum</taxon>
    </lineage>
</organism>
<feature type="compositionally biased region" description="Basic and acidic residues" evidence="1">
    <location>
        <begin position="50"/>
        <end position="61"/>
    </location>
</feature>
<proteinExistence type="predicted"/>
<comment type="caution">
    <text evidence="2">The sequence shown here is derived from an EMBL/GenBank/DDBJ whole genome shotgun (WGS) entry which is preliminary data.</text>
</comment>
<accession>A0A699JG48</accession>
<dbReference type="EMBL" id="BKCJ010399589">
    <property type="protein sequence ID" value="GFA29338.1"/>
    <property type="molecule type" value="Genomic_DNA"/>
</dbReference>